<evidence type="ECO:0000256" key="6">
    <source>
        <dbReference type="ARBA" id="ARBA00023136"/>
    </source>
</evidence>
<name>A0A2T3B2G6_AMORE</name>
<gene>
    <name evidence="11" type="ORF">M430DRAFT_28152</name>
</gene>
<dbReference type="AlphaFoldDB" id="A0A2T3B2G6"/>
<dbReference type="Pfam" id="PF16010">
    <property type="entry name" value="CDH-cyt"/>
    <property type="match status" value="1"/>
</dbReference>
<keyword evidence="2" id="KW-0813">Transport</keyword>
<protein>
    <recommendedName>
        <fullName evidence="13">Iron reductase domain protein</fullName>
    </recommendedName>
</protein>
<dbReference type="Gene3D" id="1.20.120.1770">
    <property type="match status" value="1"/>
</dbReference>
<comment type="subcellular location">
    <subcellularLocation>
        <location evidence="1">Membrane</location>
    </subcellularLocation>
</comment>
<dbReference type="InterPro" id="IPR006593">
    <property type="entry name" value="Cyt_b561/ferric_Rdtase_TM"/>
</dbReference>
<sequence>MRFSILLGVLASSVYAQNQTYCTPEGGVCYTVNVPVSTASNNTGDIYFQIRGPSTMSWIGLGQGSSMTGSNLFFIYADSAGTNVTLSSRLGIGNKAPAIDSTAGITLLSGSGITNDMMVANIRCSNCSTWRGGSMNFTDDSSDWIWAFKTGSSISSDNMDVSLPIHNDCGKMHFNLQNAAGGSSANPFLTAAVASPSSLSTSSSSSSAGEEGPASAFNAVRMAHGLSAAMGFVLLFPFGALGIRLLSFKNLVWCHAGWMVCTYIIVLGSLGMGVWLAVVAQQIGTTHAIVGIVVIGGLLLQPVTGLAHHLLYKRVGGPNVATYPHIWWGRAIITLGIINGGLGLQLSGNTTYSEITYGVVAGFMWLLWMFVILVAFITSREKSEAGNDDFGFVSYNSYNSYAGNLEDSRSNSWTRQSYSVGHSPNRQSYLNSVHDAEPKVAVVF</sequence>
<dbReference type="PANTHER" id="PTHR47797:SF1">
    <property type="entry name" value="CYTOCHROME B561 DOMAIN-CONTAINING PROTEIN-RELATED"/>
    <property type="match status" value="1"/>
</dbReference>
<dbReference type="GO" id="GO:0016020">
    <property type="term" value="C:membrane"/>
    <property type="evidence" value="ECO:0007669"/>
    <property type="project" value="UniProtKB-SubCell"/>
</dbReference>
<evidence type="ECO:0000256" key="1">
    <source>
        <dbReference type="ARBA" id="ARBA00004370"/>
    </source>
</evidence>
<dbReference type="Proteomes" id="UP000241818">
    <property type="component" value="Unassembled WGS sequence"/>
</dbReference>
<accession>A0A2T3B2G6</accession>
<evidence type="ECO:0008006" key="13">
    <source>
        <dbReference type="Google" id="ProtNLM"/>
    </source>
</evidence>
<dbReference type="Gene3D" id="2.60.40.1210">
    <property type="entry name" value="Cellobiose dehydrogenase, cytochrome domain"/>
    <property type="match status" value="1"/>
</dbReference>
<keyword evidence="3 7" id="KW-0812">Transmembrane</keyword>
<dbReference type="GeneID" id="36573844"/>
<evidence type="ECO:0000256" key="2">
    <source>
        <dbReference type="ARBA" id="ARBA00022448"/>
    </source>
</evidence>
<dbReference type="InterPro" id="IPR005018">
    <property type="entry name" value="DOMON_domain"/>
</dbReference>
<dbReference type="OrthoDB" id="19261at2759"/>
<evidence type="ECO:0000256" key="5">
    <source>
        <dbReference type="ARBA" id="ARBA00022989"/>
    </source>
</evidence>
<dbReference type="PANTHER" id="PTHR47797">
    <property type="entry name" value="DEHYDROGENASE, PUTATIVE (AFU_ORTHOLOGUE AFUA_8G05805)-RELATED"/>
    <property type="match status" value="1"/>
</dbReference>
<dbReference type="SUPFAM" id="SSF49344">
    <property type="entry name" value="CBD9-like"/>
    <property type="match status" value="1"/>
</dbReference>
<evidence type="ECO:0000256" key="8">
    <source>
        <dbReference type="SAM" id="SignalP"/>
    </source>
</evidence>
<feature type="domain" description="Cytochrome b561" evidence="10">
    <location>
        <begin position="223"/>
        <end position="344"/>
    </location>
</feature>
<evidence type="ECO:0000259" key="10">
    <source>
        <dbReference type="SMART" id="SM00665"/>
    </source>
</evidence>
<dbReference type="SMART" id="SM00664">
    <property type="entry name" value="DoH"/>
    <property type="match status" value="1"/>
</dbReference>
<feature type="signal peptide" evidence="8">
    <location>
        <begin position="1"/>
        <end position="16"/>
    </location>
</feature>
<dbReference type="CDD" id="cd08760">
    <property type="entry name" value="Cyt_b561_FRRS1_like"/>
    <property type="match status" value="1"/>
</dbReference>
<feature type="transmembrane region" description="Helical" evidence="7">
    <location>
        <begin position="327"/>
        <end position="344"/>
    </location>
</feature>
<keyword evidence="12" id="KW-1185">Reference proteome</keyword>
<dbReference type="InterPro" id="IPR015920">
    <property type="entry name" value="Cellobiose_DH-like_cyt"/>
</dbReference>
<evidence type="ECO:0000259" key="9">
    <source>
        <dbReference type="SMART" id="SM00664"/>
    </source>
</evidence>
<organism evidence="11 12">
    <name type="scientific">Amorphotheca resinae ATCC 22711</name>
    <dbReference type="NCBI Taxonomy" id="857342"/>
    <lineage>
        <taxon>Eukaryota</taxon>
        <taxon>Fungi</taxon>
        <taxon>Dikarya</taxon>
        <taxon>Ascomycota</taxon>
        <taxon>Pezizomycotina</taxon>
        <taxon>Leotiomycetes</taxon>
        <taxon>Helotiales</taxon>
        <taxon>Amorphothecaceae</taxon>
        <taxon>Amorphotheca</taxon>
    </lineage>
</organism>
<evidence type="ECO:0000256" key="4">
    <source>
        <dbReference type="ARBA" id="ARBA00022982"/>
    </source>
</evidence>
<feature type="transmembrane region" description="Helical" evidence="7">
    <location>
        <begin position="225"/>
        <end position="246"/>
    </location>
</feature>
<feature type="chain" id="PRO_5015475516" description="Iron reductase domain protein" evidence="8">
    <location>
        <begin position="17"/>
        <end position="444"/>
    </location>
</feature>
<keyword evidence="6 7" id="KW-0472">Membrane</keyword>
<dbReference type="SMART" id="SM00665">
    <property type="entry name" value="B561"/>
    <property type="match status" value="1"/>
</dbReference>
<keyword evidence="8" id="KW-0732">Signal</keyword>
<feature type="transmembrane region" description="Helical" evidence="7">
    <location>
        <begin position="356"/>
        <end position="377"/>
    </location>
</feature>
<feature type="domain" description="DOMON" evidence="9">
    <location>
        <begin position="58"/>
        <end position="149"/>
    </location>
</feature>
<dbReference type="EMBL" id="KZ679011">
    <property type="protein sequence ID" value="PSS18748.1"/>
    <property type="molecule type" value="Genomic_DNA"/>
</dbReference>
<evidence type="ECO:0000313" key="12">
    <source>
        <dbReference type="Proteomes" id="UP000241818"/>
    </source>
</evidence>
<keyword evidence="4" id="KW-0249">Electron transport</keyword>
<dbReference type="CDD" id="cd09630">
    <property type="entry name" value="CDH_like_cytochrome"/>
    <property type="match status" value="1"/>
</dbReference>
<evidence type="ECO:0000313" key="11">
    <source>
        <dbReference type="EMBL" id="PSS18748.1"/>
    </source>
</evidence>
<proteinExistence type="predicted"/>
<dbReference type="RefSeq" id="XP_024721100.1">
    <property type="nucleotide sequence ID" value="XM_024865763.1"/>
</dbReference>
<evidence type="ECO:0000256" key="7">
    <source>
        <dbReference type="SAM" id="Phobius"/>
    </source>
</evidence>
<keyword evidence="5 7" id="KW-1133">Transmembrane helix</keyword>
<reference evidence="11 12" key="1">
    <citation type="journal article" date="2018" name="New Phytol.">
        <title>Comparative genomics and transcriptomics depict ericoid mycorrhizal fungi as versatile saprotrophs and plant mutualists.</title>
        <authorList>
            <person name="Martino E."/>
            <person name="Morin E."/>
            <person name="Grelet G.A."/>
            <person name="Kuo A."/>
            <person name="Kohler A."/>
            <person name="Daghino S."/>
            <person name="Barry K.W."/>
            <person name="Cichocki N."/>
            <person name="Clum A."/>
            <person name="Dockter R.B."/>
            <person name="Hainaut M."/>
            <person name="Kuo R.C."/>
            <person name="LaButti K."/>
            <person name="Lindahl B.D."/>
            <person name="Lindquist E.A."/>
            <person name="Lipzen A."/>
            <person name="Khouja H.R."/>
            <person name="Magnuson J."/>
            <person name="Murat C."/>
            <person name="Ohm R.A."/>
            <person name="Singer S.W."/>
            <person name="Spatafora J.W."/>
            <person name="Wang M."/>
            <person name="Veneault-Fourrey C."/>
            <person name="Henrissat B."/>
            <person name="Grigoriev I.V."/>
            <person name="Martin F.M."/>
            <person name="Perotto S."/>
        </authorList>
    </citation>
    <scope>NUCLEOTIDE SEQUENCE [LARGE SCALE GENOMIC DNA]</scope>
    <source>
        <strain evidence="11 12">ATCC 22711</strain>
    </source>
</reference>
<dbReference type="InParanoid" id="A0A2T3B2G6"/>
<evidence type="ECO:0000256" key="3">
    <source>
        <dbReference type="ARBA" id="ARBA00022692"/>
    </source>
</evidence>
<feature type="transmembrane region" description="Helical" evidence="7">
    <location>
        <begin position="286"/>
        <end position="307"/>
    </location>
</feature>
<dbReference type="STRING" id="857342.A0A2T3B2G6"/>
<feature type="transmembrane region" description="Helical" evidence="7">
    <location>
        <begin position="258"/>
        <end position="280"/>
    </location>
</feature>